<evidence type="ECO:0000259" key="2">
    <source>
        <dbReference type="Pfam" id="PF08327"/>
    </source>
</evidence>
<keyword evidence="4" id="KW-1185">Reference proteome</keyword>
<reference evidence="3 4" key="1">
    <citation type="submission" date="2018-05" db="EMBL/GenBank/DDBJ databases">
        <title>Kurthia sibirica genome sequence.</title>
        <authorList>
            <person name="Maclea K.S."/>
            <person name="Goen A.E."/>
        </authorList>
    </citation>
    <scope>NUCLEOTIDE SEQUENCE [LARGE SCALE GENOMIC DNA]</scope>
    <source>
        <strain evidence="3 4">ATCC 49154</strain>
    </source>
</reference>
<dbReference type="Pfam" id="PF08327">
    <property type="entry name" value="AHSA1"/>
    <property type="match status" value="1"/>
</dbReference>
<dbReference type="CDD" id="cd07814">
    <property type="entry name" value="SRPBCC_CalC_Aha1-like"/>
    <property type="match status" value="1"/>
</dbReference>
<proteinExistence type="inferred from homology"/>
<comment type="similarity">
    <text evidence="1">Belongs to the AHA1 family.</text>
</comment>
<organism evidence="3 4">
    <name type="scientific">Kurthia sibirica</name>
    <dbReference type="NCBI Taxonomy" id="202750"/>
    <lineage>
        <taxon>Bacteria</taxon>
        <taxon>Bacillati</taxon>
        <taxon>Bacillota</taxon>
        <taxon>Bacilli</taxon>
        <taxon>Bacillales</taxon>
        <taxon>Caryophanaceae</taxon>
        <taxon>Kurthia</taxon>
    </lineage>
</organism>
<dbReference type="RefSeq" id="WP_109305456.1">
    <property type="nucleotide sequence ID" value="NZ_BJUF01000032.1"/>
</dbReference>
<dbReference type="InterPro" id="IPR023393">
    <property type="entry name" value="START-like_dom_sf"/>
</dbReference>
<accession>A0A2U3AND9</accession>
<dbReference type="OrthoDB" id="2355173at2"/>
<name>A0A2U3AND9_9BACL</name>
<comment type="caution">
    <text evidence="3">The sequence shown here is derived from an EMBL/GenBank/DDBJ whole genome shotgun (WGS) entry which is preliminary data.</text>
</comment>
<sequence length="138" mass="15643">MPVLPPIVETVYLKATASEIWPYLATPEGLNKWFMPNDFIAQEGHEFTLQSPFGPAHCKVQKVIEHQFISFSWDVDGWFITLELKELKDNTAIIVTHDGWPDSATVISLAQLPAGVIHEKMVADWQEIVQNKLPNSMK</sequence>
<evidence type="ECO:0000256" key="1">
    <source>
        <dbReference type="ARBA" id="ARBA00006817"/>
    </source>
</evidence>
<feature type="domain" description="Activator of Hsp90 ATPase homologue 1/2-like C-terminal" evidence="2">
    <location>
        <begin position="14"/>
        <end position="105"/>
    </location>
</feature>
<dbReference type="Gene3D" id="3.30.530.20">
    <property type="match status" value="1"/>
</dbReference>
<evidence type="ECO:0000313" key="3">
    <source>
        <dbReference type="EMBL" id="PWI26035.1"/>
    </source>
</evidence>
<dbReference type="AlphaFoldDB" id="A0A2U3AND9"/>
<gene>
    <name evidence="3" type="ORF">DEX24_05765</name>
</gene>
<dbReference type="InterPro" id="IPR013538">
    <property type="entry name" value="ASHA1/2-like_C"/>
</dbReference>
<protein>
    <submittedName>
        <fullName evidence="3">SRPBCC domain-containing protein</fullName>
    </submittedName>
</protein>
<dbReference type="SUPFAM" id="SSF55961">
    <property type="entry name" value="Bet v1-like"/>
    <property type="match status" value="1"/>
</dbReference>
<dbReference type="EMBL" id="QFVR01000005">
    <property type="protein sequence ID" value="PWI26035.1"/>
    <property type="molecule type" value="Genomic_DNA"/>
</dbReference>
<evidence type="ECO:0000313" key="4">
    <source>
        <dbReference type="Proteomes" id="UP000245938"/>
    </source>
</evidence>
<dbReference type="Proteomes" id="UP000245938">
    <property type="component" value="Unassembled WGS sequence"/>
</dbReference>